<dbReference type="AlphaFoldDB" id="A0A139HFI0"/>
<dbReference type="EMBL" id="LFZN01000059">
    <property type="protein sequence ID" value="KXT01234.1"/>
    <property type="molecule type" value="Genomic_DNA"/>
</dbReference>
<sequence length="166" mass="19044">MFDSVAFVLKLYFRVPRSCRLWPSQIKAQAGEFIVQLQTNIDNTKTNPGLNTETTSYERLNIILEDTAKRSQESGKTEIEDTCHWLLREFDNKATPKVDVVDNVMLELLAQLCEERLPEENSGILKNRLVGFCEIVRAAQDQDKEEVPENVRGTIEATLQETEVRK</sequence>
<evidence type="ECO:0000313" key="1">
    <source>
        <dbReference type="EMBL" id="KXT01234.1"/>
    </source>
</evidence>
<dbReference type="OrthoDB" id="3649093at2759"/>
<comment type="caution">
    <text evidence="1">The sequence shown here is derived from an EMBL/GenBank/DDBJ whole genome shotgun (WGS) entry which is preliminary data.</text>
</comment>
<protein>
    <submittedName>
        <fullName evidence="1">Uncharacterized protein</fullName>
    </submittedName>
</protein>
<evidence type="ECO:0000313" key="2">
    <source>
        <dbReference type="Proteomes" id="UP000070133"/>
    </source>
</evidence>
<gene>
    <name evidence="1" type="ORF">AC578_3820</name>
</gene>
<keyword evidence="2" id="KW-1185">Reference proteome</keyword>
<dbReference type="Proteomes" id="UP000070133">
    <property type="component" value="Unassembled WGS sequence"/>
</dbReference>
<accession>A0A139HFI0</accession>
<name>A0A139HFI0_9PEZI</name>
<organism evidence="1 2">
    <name type="scientific">Pseudocercospora eumusae</name>
    <dbReference type="NCBI Taxonomy" id="321146"/>
    <lineage>
        <taxon>Eukaryota</taxon>
        <taxon>Fungi</taxon>
        <taxon>Dikarya</taxon>
        <taxon>Ascomycota</taxon>
        <taxon>Pezizomycotina</taxon>
        <taxon>Dothideomycetes</taxon>
        <taxon>Dothideomycetidae</taxon>
        <taxon>Mycosphaerellales</taxon>
        <taxon>Mycosphaerellaceae</taxon>
        <taxon>Pseudocercospora</taxon>
    </lineage>
</organism>
<reference evidence="1 2" key="1">
    <citation type="submission" date="2015-07" db="EMBL/GenBank/DDBJ databases">
        <title>Comparative genomics of the Sigatoka disease complex on banana suggests a link between parallel evolutionary changes in Pseudocercospora fijiensis and Pseudocercospora eumusae and increased virulence on the banana host.</title>
        <authorList>
            <person name="Chang T.-C."/>
            <person name="Salvucci A."/>
            <person name="Crous P.W."/>
            <person name="Stergiopoulos I."/>
        </authorList>
    </citation>
    <scope>NUCLEOTIDE SEQUENCE [LARGE SCALE GENOMIC DNA]</scope>
    <source>
        <strain evidence="1 2">CBS 114824</strain>
    </source>
</reference>
<proteinExistence type="predicted"/>